<organism evidence="1 2">
    <name type="scientific">Pseudothermotoga hypogea DSM 11164 = NBRC 106472</name>
    <dbReference type="NCBI Taxonomy" id="1123384"/>
    <lineage>
        <taxon>Bacteria</taxon>
        <taxon>Thermotogati</taxon>
        <taxon>Thermotogota</taxon>
        <taxon>Thermotogae</taxon>
        <taxon>Thermotogales</taxon>
        <taxon>Thermotogaceae</taxon>
        <taxon>Pseudothermotoga</taxon>
    </lineage>
</organism>
<evidence type="ECO:0008006" key="3">
    <source>
        <dbReference type="Google" id="ProtNLM"/>
    </source>
</evidence>
<reference evidence="1 2" key="1">
    <citation type="submission" date="2014-01" db="EMBL/GenBank/DDBJ databases">
        <title>Genome sequencing of Thermotog hypogea.</title>
        <authorList>
            <person name="Zhang X."/>
            <person name="Alvare G."/>
            <person name="Fristensky B."/>
            <person name="Chen L."/>
            <person name="Suen T."/>
            <person name="Chen Q."/>
            <person name="Ma K."/>
        </authorList>
    </citation>
    <scope>NUCLEOTIDE SEQUENCE [LARGE SCALE GENOMIC DNA]</scope>
    <source>
        <strain evidence="1 2">DSM 11164</strain>
    </source>
</reference>
<gene>
    <name evidence="1" type="ORF">AJ81_05280</name>
</gene>
<dbReference type="InterPro" id="IPR017853">
    <property type="entry name" value="GH"/>
</dbReference>
<dbReference type="EMBL" id="CP007141">
    <property type="protein sequence ID" value="AJC74742.1"/>
    <property type="molecule type" value="Genomic_DNA"/>
</dbReference>
<proteinExistence type="predicted"/>
<evidence type="ECO:0000313" key="2">
    <source>
        <dbReference type="Proteomes" id="UP000077469"/>
    </source>
</evidence>
<dbReference type="SUPFAM" id="SSF51445">
    <property type="entry name" value="(Trans)glycosidases"/>
    <property type="match status" value="1"/>
</dbReference>
<dbReference type="PaxDb" id="1123384-AJ81_05280"/>
<keyword evidence="2" id="KW-1185">Reference proteome</keyword>
<accession>A0A0X1KU71</accession>
<dbReference type="Proteomes" id="UP000077469">
    <property type="component" value="Chromosome"/>
</dbReference>
<dbReference type="AlphaFoldDB" id="A0A0X1KU71"/>
<sequence>MVEKWNHFSVYMWAGPGTIRINKVKFPGTAVDEKVHMEGGLRIGARRLKEMGYNWAYCTYNWGFPPEIEHEDHEYFKRTVKEYHEEGLRVLGYVQFSNTVFDGSYVTKRWYAMDQFGNKINYYSGRYLTCPTDEEWKVHLTGIVKEIVEAGADGVFFDNVFGSWFGFRPCYCDRCQKQFREFAKSLSLNVRGIPEYLSENEESRAYLIWRRKVLWETIEELAKLAKSINPNVVVSSNSFEACLSKLAIMAGVDLRNAFEVQDWVMIENHQLPRKFKGLQIFNTMTYRIAHAHSKGKPVTSVPYMLGIGTDAVYPIRNYLQGMAEAYANDSVMVLKGTEYFHDGKWTLITDEKFEEVRKQIADYHSWFKGEKGVWKDCYGKRTTKIAIFHPYDSLTFHWERTYLPFFAAQHELIKNRIDYKVVWDDFENVEVLLVPPIFEKSEMEKIKDFKGKKIFLGYSPFENEKIVWKETYERLAQLSKPEEQLYLEQILSLLNFSAYFNDPSWRKRMEKANFLFFNYLNYCYVFTHPFDAQELIELVKPHQPWTVEADGFIIVSSFEQNGTLKIHLVNLEDRQVNVNLVLPKGWHVERIDNYEYENAFVHRIYTVRF</sequence>
<name>A0A0X1KU71_9THEM</name>
<evidence type="ECO:0000313" key="1">
    <source>
        <dbReference type="EMBL" id="AJC74742.1"/>
    </source>
</evidence>
<dbReference type="RefSeq" id="WP_031505005.1">
    <property type="nucleotide sequence ID" value="NC_022795.1"/>
</dbReference>
<dbReference type="Gene3D" id="3.20.20.80">
    <property type="entry name" value="Glycosidases"/>
    <property type="match status" value="1"/>
</dbReference>
<dbReference type="KEGG" id="phy:AJ81_05280"/>
<dbReference type="PATRIC" id="fig|1123384.7.peg.1042"/>
<dbReference type="OrthoDB" id="9800974at2"/>
<protein>
    <recommendedName>
        <fullName evidence="3">Beta-galactosidase trimerisation domain-containing protein</fullName>
    </recommendedName>
</protein>